<reference evidence="2" key="2">
    <citation type="submission" date="2022-01" db="EMBL/GenBank/DDBJ databases">
        <authorList>
            <person name="Hirooka S."/>
            <person name="Miyagishima S.Y."/>
        </authorList>
    </citation>
    <scope>NUCLEOTIDE SEQUENCE</scope>
    <source>
        <strain evidence="2">NBRC 102759</strain>
    </source>
</reference>
<feature type="compositionally biased region" description="Polar residues" evidence="1">
    <location>
        <begin position="164"/>
        <end position="173"/>
    </location>
</feature>
<sequence>MNFSNICEQTFVEGFLIEAFSSLEEAQKYHTLVPRQEISQSGICLKPQDWSIHCNLVEEKDTQFASLPDDSHIGMKETLFQNDSYWNKNHGDTKRLVEGYLSKDATNTMLDGKQTSNRNGKRAAWTEHGIIQVGGRNQVHSFQVDDRKMLASYTKSPKEHRIPTTMTGGNANNNEWPIQTSKTMNAVIACPYTTSTLRGKWMQLQTSPSHRESSYTICSSDVVVPESGVKGHHHESNSFSFHRGSPSYSLSTVSFTSNRSSHHLWNSFEKAERASTGTSSLPQVTIVQRCENCGREHYGGFASGRFCSSKCARTVGGNARKRQRLEAQGIRFDDNGNPLDPIPKRLRYTPKHNVHREGDKPGKGYRLCVHCKQPTPNRKVKCQYCGKENPNAARSRKLYDERQTSSNPITVHSDTPPQTTSSPSTTWISTWKSDEENKTENQPTMHSETEEEDDEDVVNDNEQNNNTQHKKQIQFLLNPS</sequence>
<feature type="region of interest" description="Disordered" evidence="1">
    <location>
        <begin position="393"/>
        <end position="480"/>
    </location>
</feature>
<dbReference type="OrthoDB" id="10409644at2759"/>
<dbReference type="AlphaFoldDB" id="A0A9C7UQQ1"/>
<protein>
    <submittedName>
        <fullName evidence="2">Uncharacterized protein</fullName>
    </submittedName>
</protein>
<proteinExistence type="predicted"/>
<feature type="region of interest" description="Disordered" evidence="1">
    <location>
        <begin position="154"/>
        <end position="173"/>
    </location>
</feature>
<accession>A0A9C7UQQ1</accession>
<evidence type="ECO:0000256" key="1">
    <source>
        <dbReference type="SAM" id="MobiDB-lite"/>
    </source>
</evidence>
<dbReference type="Proteomes" id="UP001061958">
    <property type="component" value="Unassembled WGS sequence"/>
</dbReference>
<organism evidence="2 3">
    <name type="scientific">Galdieria partita</name>
    <dbReference type="NCBI Taxonomy" id="83374"/>
    <lineage>
        <taxon>Eukaryota</taxon>
        <taxon>Rhodophyta</taxon>
        <taxon>Bangiophyceae</taxon>
        <taxon>Galdieriales</taxon>
        <taxon>Galdieriaceae</taxon>
        <taxon>Galdieria</taxon>
    </lineage>
</organism>
<dbReference type="EMBL" id="BQMJ01000030">
    <property type="protein sequence ID" value="GJQ12098.1"/>
    <property type="molecule type" value="Genomic_DNA"/>
</dbReference>
<feature type="compositionally biased region" description="Acidic residues" evidence="1">
    <location>
        <begin position="449"/>
        <end position="459"/>
    </location>
</feature>
<gene>
    <name evidence="2" type="ORF">GpartN1_g3889.t1</name>
</gene>
<reference evidence="2" key="1">
    <citation type="journal article" date="2022" name="Proc. Natl. Acad. Sci. U.S.A.">
        <title>Life cycle and functional genomics of the unicellular red alga Galdieria for elucidating algal and plant evolution and industrial use.</title>
        <authorList>
            <person name="Hirooka S."/>
            <person name="Itabashi T."/>
            <person name="Ichinose T.M."/>
            <person name="Onuma R."/>
            <person name="Fujiwara T."/>
            <person name="Yamashita S."/>
            <person name="Jong L.W."/>
            <person name="Tomita R."/>
            <person name="Iwane A.H."/>
            <person name="Miyagishima S.Y."/>
        </authorList>
    </citation>
    <scope>NUCLEOTIDE SEQUENCE</scope>
    <source>
        <strain evidence="2">NBRC 102759</strain>
    </source>
</reference>
<comment type="caution">
    <text evidence="2">The sequence shown here is derived from an EMBL/GenBank/DDBJ whole genome shotgun (WGS) entry which is preliminary data.</text>
</comment>
<evidence type="ECO:0000313" key="3">
    <source>
        <dbReference type="Proteomes" id="UP001061958"/>
    </source>
</evidence>
<name>A0A9C7UQQ1_9RHOD</name>
<feature type="compositionally biased region" description="Low complexity" evidence="1">
    <location>
        <begin position="413"/>
        <end position="431"/>
    </location>
</feature>
<evidence type="ECO:0000313" key="2">
    <source>
        <dbReference type="EMBL" id="GJQ12098.1"/>
    </source>
</evidence>
<keyword evidence="3" id="KW-1185">Reference proteome</keyword>